<feature type="region of interest" description="Disordered" evidence="1">
    <location>
        <begin position="206"/>
        <end position="233"/>
    </location>
</feature>
<dbReference type="Pfam" id="PF14218">
    <property type="entry name" value="COP23"/>
    <property type="match status" value="1"/>
</dbReference>
<feature type="region of interest" description="Disordered" evidence="1">
    <location>
        <begin position="30"/>
        <end position="54"/>
    </location>
</feature>
<evidence type="ECO:0000256" key="1">
    <source>
        <dbReference type="SAM" id="MobiDB-lite"/>
    </source>
</evidence>
<dbReference type="RefSeq" id="WP_207089465.1">
    <property type="nucleotide sequence ID" value="NZ_JAFLQW010000482.1"/>
</dbReference>
<dbReference type="InterPro" id="IPR025478">
    <property type="entry name" value="COP23"/>
</dbReference>
<evidence type="ECO:0000313" key="3">
    <source>
        <dbReference type="EMBL" id="MBO0351005.1"/>
    </source>
</evidence>
<comment type="caution">
    <text evidence="3">The sequence shown here is derived from an EMBL/GenBank/DDBJ whole genome shotgun (WGS) entry which is preliminary data.</text>
</comment>
<evidence type="ECO:0000313" key="4">
    <source>
        <dbReference type="Proteomes" id="UP000664844"/>
    </source>
</evidence>
<protein>
    <submittedName>
        <fullName evidence="3">COP23 domain-containing protein</fullName>
    </submittedName>
</protein>
<reference evidence="3 4" key="1">
    <citation type="submission" date="2021-03" db="EMBL/GenBank/DDBJ databases">
        <title>Metabolic Capacity of the Antarctic Cyanobacterium Phormidium pseudopriestleyi that Sustains Oxygenic Photosynthesis in the Presence of Hydrogen Sulfide.</title>
        <authorList>
            <person name="Lumian J.E."/>
            <person name="Jungblut A.D."/>
            <person name="Dillon M.L."/>
            <person name="Hawes I."/>
            <person name="Doran P.T."/>
            <person name="Mackey T.J."/>
            <person name="Dick G.J."/>
            <person name="Grettenberger C.L."/>
            <person name="Sumner D.Y."/>
        </authorList>
    </citation>
    <scope>NUCLEOTIDE SEQUENCE [LARGE SCALE GENOMIC DNA]</scope>
    <source>
        <strain evidence="3 4">FRX01</strain>
    </source>
</reference>
<gene>
    <name evidence="3" type="ORF">J0895_18410</name>
</gene>
<sequence length="233" mass="24071">MKSLSFVPVLATVLTLASSLVLAPSTLARPSVGGSSGGSQPNVGQPSVTPSPSNASAGTSFICVPQGSNYATVAQRGGGQPIPLIQWTAQGSSYFGDQYNPQNRCNIVSQKLNAAVSANGGRLQDLLLTHGVVNGQTVICAIGATGANSCNADNTLFTLKPENANRPGQILGQLMQISRSGSSAGVISETGLNQTYIDLGEWEQNAMGSSQEDSTNNNQQMWDNPTNNNDSGI</sequence>
<name>A0ABS3FV70_9CYAN</name>
<feature type="chain" id="PRO_5045558994" evidence="2">
    <location>
        <begin position="24"/>
        <end position="233"/>
    </location>
</feature>
<evidence type="ECO:0000256" key="2">
    <source>
        <dbReference type="SAM" id="SignalP"/>
    </source>
</evidence>
<keyword evidence="2" id="KW-0732">Signal</keyword>
<organism evidence="3 4">
    <name type="scientific">Phormidium pseudopriestleyi FRX01</name>
    <dbReference type="NCBI Taxonomy" id="1759528"/>
    <lineage>
        <taxon>Bacteria</taxon>
        <taxon>Bacillati</taxon>
        <taxon>Cyanobacteriota</taxon>
        <taxon>Cyanophyceae</taxon>
        <taxon>Oscillatoriophycideae</taxon>
        <taxon>Oscillatoriales</taxon>
        <taxon>Oscillatoriaceae</taxon>
        <taxon>Phormidium</taxon>
    </lineage>
</organism>
<keyword evidence="4" id="KW-1185">Reference proteome</keyword>
<proteinExistence type="predicted"/>
<feature type="signal peptide" evidence="2">
    <location>
        <begin position="1"/>
        <end position="23"/>
    </location>
</feature>
<dbReference type="EMBL" id="JAFLQW010000482">
    <property type="protein sequence ID" value="MBO0351005.1"/>
    <property type="molecule type" value="Genomic_DNA"/>
</dbReference>
<accession>A0ABS3FV70</accession>
<feature type="compositionally biased region" description="Low complexity" evidence="1">
    <location>
        <begin position="30"/>
        <end position="47"/>
    </location>
</feature>
<dbReference type="Proteomes" id="UP000664844">
    <property type="component" value="Unassembled WGS sequence"/>
</dbReference>